<dbReference type="GO" id="GO:0003723">
    <property type="term" value="F:RNA binding"/>
    <property type="evidence" value="ECO:0007669"/>
    <property type="project" value="InterPro"/>
</dbReference>
<feature type="region of interest" description="Disordered" evidence="1">
    <location>
        <begin position="416"/>
        <end position="497"/>
    </location>
</feature>
<evidence type="ECO:0000313" key="4">
    <source>
        <dbReference type="Proteomes" id="UP000824469"/>
    </source>
</evidence>
<feature type="non-terminal residue" evidence="3">
    <location>
        <position position="1"/>
    </location>
</feature>
<dbReference type="GO" id="GO:0009507">
    <property type="term" value="C:chloroplast"/>
    <property type="evidence" value="ECO:0007669"/>
    <property type="project" value="TreeGrafter"/>
</dbReference>
<feature type="region of interest" description="Disordered" evidence="1">
    <location>
        <begin position="103"/>
        <end position="137"/>
    </location>
</feature>
<feature type="compositionally biased region" description="Polar residues" evidence="1">
    <location>
        <begin position="461"/>
        <end position="475"/>
    </location>
</feature>
<dbReference type="Proteomes" id="UP000824469">
    <property type="component" value="Unassembled WGS sequence"/>
</dbReference>
<feature type="domain" description="S1 motif" evidence="2">
    <location>
        <begin position="9"/>
        <end position="77"/>
    </location>
</feature>
<gene>
    <name evidence="3" type="ORF">KI387_023824</name>
</gene>
<sequence length="497" mass="57310">YELPFVYPGQIYGGHVTSVHLYQGAFVFIGCVHDGWVPIKGNDWYWVRHHIKVGMHVQVEVVAKRNPFRFRFPIELRFVNPNIDHLIFNRFEFPPIIGRNDTNPEELCRETGRPYIPRRRPAIKPEDQPLSGIHPYSKKIGQIHVSEQVILDEEENDHDENGEEDDDVDELDTDNKSNDSENDGNWIQDQCEDKDENVDEPDMDNKLYESDNDGYRILGQNEDCQLPKIGQMHISEQAVLDEGEKDANEKGDEDEYVDQLDTDNKVYDSNNDGYWIQGQYGDLQLPKRILTTDEKDLDLDAARAERKIISQLKEESKAQGKSFVRPKLHREKQMDEFDAMHKHRLIEEREALIRDISCRRELGLPLEEPGRYADDDLWSNIYTTWNHKYRSDYWGDPNNIEKDSPKVQKTSVESVSVGSTPINAGDNSTTSTSTDVDNVGDYSASKTIGMPMEEYTRNDKTVNFSKGKTMTNPRNSPLVKGTESFSKDDVRGIFNDQ</sequence>
<dbReference type="AlphaFoldDB" id="A0AA38G2U1"/>
<protein>
    <recommendedName>
        <fullName evidence="2">S1 motif domain-containing protein</fullName>
    </recommendedName>
</protein>
<dbReference type="PROSITE" id="PS50126">
    <property type="entry name" value="S1"/>
    <property type="match status" value="1"/>
</dbReference>
<dbReference type="PANTHER" id="PTHR36371">
    <property type="entry name" value="PROTEIN PLASTID TRANSCRIPTIONALLY ACTIVE 10"/>
    <property type="match status" value="1"/>
</dbReference>
<dbReference type="InterPro" id="IPR044967">
    <property type="entry name" value="PTAC10"/>
</dbReference>
<feature type="compositionally biased region" description="Acidic residues" evidence="1">
    <location>
        <begin position="155"/>
        <end position="172"/>
    </location>
</feature>
<dbReference type="EMBL" id="JAHRHJ020000005">
    <property type="protein sequence ID" value="KAH9315197.1"/>
    <property type="molecule type" value="Genomic_DNA"/>
</dbReference>
<name>A0AA38G2U1_TAXCH</name>
<evidence type="ECO:0000256" key="1">
    <source>
        <dbReference type="SAM" id="MobiDB-lite"/>
    </source>
</evidence>
<dbReference type="InterPro" id="IPR003029">
    <property type="entry name" value="S1_domain"/>
</dbReference>
<feature type="region of interest" description="Disordered" evidence="1">
    <location>
        <begin position="155"/>
        <end position="214"/>
    </location>
</feature>
<proteinExistence type="predicted"/>
<feature type="compositionally biased region" description="Acidic residues" evidence="1">
    <location>
        <begin position="190"/>
        <end position="202"/>
    </location>
</feature>
<keyword evidence="4" id="KW-1185">Reference proteome</keyword>
<feature type="compositionally biased region" description="Low complexity" evidence="1">
    <location>
        <begin position="425"/>
        <end position="441"/>
    </location>
</feature>
<dbReference type="PANTHER" id="PTHR36371:SF1">
    <property type="entry name" value="PROTEIN PLASTID TRANSCRIPTIONALLY ACTIVE 10"/>
    <property type="match status" value="1"/>
</dbReference>
<evidence type="ECO:0000259" key="2">
    <source>
        <dbReference type="PROSITE" id="PS50126"/>
    </source>
</evidence>
<evidence type="ECO:0000313" key="3">
    <source>
        <dbReference type="EMBL" id="KAH9315197.1"/>
    </source>
</evidence>
<organism evidence="3 4">
    <name type="scientific">Taxus chinensis</name>
    <name type="common">Chinese yew</name>
    <name type="synonym">Taxus wallichiana var. chinensis</name>
    <dbReference type="NCBI Taxonomy" id="29808"/>
    <lineage>
        <taxon>Eukaryota</taxon>
        <taxon>Viridiplantae</taxon>
        <taxon>Streptophyta</taxon>
        <taxon>Embryophyta</taxon>
        <taxon>Tracheophyta</taxon>
        <taxon>Spermatophyta</taxon>
        <taxon>Pinopsida</taxon>
        <taxon>Pinidae</taxon>
        <taxon>Conifers II</taxon>
        <taxon>Cupressales</taxon>
        <taxon>Taxaceae</taxon>
        <taxon>Taxus</taxon>
    </lineage>
</organism>
<reference evidence="3 4" key="1">
    <citation type="journal article" date="2021" name="Nat. Plants">
        <title>The Taxus genome provides insights into paclitaxel biosynthesis.</title>
        <authorList>
            <person name="Xiong X."/>
            <person name="Gou J."/>
            <person name="Liao Q."/>
            <person name="Li Y."/>
            <person name="Zhou Q."/>
            <person name="Bi G."/>
            <person name="Li C."/>
            <person name="Du R."/>
            <person name="Wang X."/>
            <person name="Sun T."/>
            <person name="Guo L."/>
            <person name="Liang H."/>
            <person name="Lu P."/>
            <person name="Wu Y."/>
            <person name="Zhang Z."/>
            <person name="Ro D.K."/>
            <person name="Shang Y."/>
            <person name="Huang S."/>
            <person name="Yan J."/>
        </authorList>
    </citation>
    <scope>NUCLEOTIDE SEQUENCE [LARGE SCALE GENOMIC DNA]</scope>
    <source>
        <strain evidence="3">Ta-2019</strain>
    </source>
</reference>
<feature type="non-terminal residue" evidence="3">
    <location>
        <position position="497"/>
    </location>
</feature>
<dbReference type="OMA" id="NDHDENG"/>
<dbReference type="GO" id="GO:0000427">
    <property type="term" value="C:plastid-encoded plastid RNA polymerase complex"/>
    <property type="evidence" value="ECO:0007669"/>
    <property type="project" value="InterPro"/>
</dbReference>
<accession>A0AA38G2U1</accession>
<comment type="caution">
    <text evidence="3">The sequence shown here is derived from an EMBL/GenBank/DDBJ whole genome shotgun (WGS) entry which is preliminary data.</text>
</comment>